<evidence type="ECO:0000313" key="3">
    <source>
        <dbReference type="Proteomes" id="UP001420932"/>
    </source>
</evidence>
<dbReference type="Proteomes" id="UP001420932">
    <property type="component" value="Unassembled WGS sequence"/>
</dbReference>
<gene>
    <name evidence="2" type="ORF">Syun_029529</name>
</gene>
<sequence>MERGISVKESGSGGFDDQPQRTRGSARQVVAAVGDASSATPAALRGRTDQPRTAARGDAEAADEEAVPTTKKWRDGGKMMTIGGETLARRRGFGCNATPAAVTAGSGEQWHRRAAAPARQQAASSSSSSAGERRRCGPAVARFRWRRGEWHNAIVRWASSDRSILDEVCDSTKLR</sequence>
<comment type="caution">
    <text evidence="2">The sequence shown here is derived from an EMBL/GenBank/DDBJ whole genome shotgun (WGS) entry which is preliminary data.</text>
</comment>
<feature type="compositionally biased region" description="Low complexity" evidence="1">
    <location>
        <begin position="115"/>
        <end position="130"/>
    </location>
</feature>
<name>A0AAP0HLG3_9MAGN</name>
<evidence type="ECO:0000313" key="2">
    <source>
        <dbReference type="EMBL" id="KAK9087135.1"/>
    </source>
</evidence>
<dbReference type="EMBL" id="JBBNAF010000013">
    <property type="protein sequence ID" value="KAK9087135.1"/>
    <property type="molecule type" value="Genomic_DNA"/>
</dbReference>
<feature type="compositionally biased region" description="Basic and acidic residues" evidence="1">
    <location>
        <begin position="46"/>
        <end position="59"/>
    </location>
</feature>
<proteinExistence type="predicted"/>
<organism evidence="2 3">
    <name type="scientific">Stephania yunnanensis</name>
    <dbReference type="NCBI Taxonomy" id="152371"/>
    <lineage>
        <taxon>Eukaryota</taxon>
        <taxon>Viridiplantae</taxon>
        <taxon>Streptophyta</taxon>
        <taxon>Embryophyta</taxon>
        <taxon>Tracheophyta</taxon>
        <taxon>Spermatophyta</taxon>
        <taxon>Magnoliopsida</taxon>
        <taxon>Ranunculales</taxon>
        <taxon>Menispermaceae</taxon>
        <taxon>Menispermoideae</taxon>
        <taxon>Cissampelideae</taxon>
        <taxon>Stephania</taxon>
    </lineage>
</organism>
<evidence type="ECO:0000256" key="1">
    <source>
        <dbReference type="SAM" id="MobiDB-lite"/>
    </source>
</evidence>
<protein>
    <submittedName>
        <fullName evidence="2">Uncharacterized protein</fullName>
    </submittedName>
</protein>
<accession>A0AAP0HLG3</accession>
<dbReference type="AlphaFoldDB" id="A0AAP0HLG3"/>
<reference evidence="2 3" key="1">
    <citation type="submission" date="2024-01" db="EMBL/GenBank/DDBJ databases">
        <title>Genome assemblies of Stephania.</title>
        <authorList>
            <person name="Yang L."/>
        </authorList>
    </citation>
    <scope>NUCLEOTIDE SEQUENCE [LARGE SCALE GENOMIC DNA]</scope>
    <source>
        <strain evidence="2">YNDBR</strain>
        <tissue evidence="2">Leaf</tissue>
    </source>
</reference>
<feature type="region of interest" description="Disordered" evidence="1">
    <location>
        <begin position="100"/>
        <end position="137"/>
    </location>
</feature>
<feature type="region of interest" description="Disordered" evidence="1">
    <location>
        <begin position="1"/>
        <end position="78"/>
    </location>
</feature>
<keyword evidence="3" id="KW-1185">Reference proteome</keyword>